<evidence type="ECO:0000313" key="3">
    <source>
        <dbReference type="Proteomes" id="UP000029614"/>
    </source>
</evidence>
<dbReference type="EMBL" id="JRNU01000001">
    <property type="protein sequence ID" value="KGF53394.1"/>
    <property type="molecule type" value="Genomic_DNA"/>
</dbReference>
<name>A0A096D785_9BACT</name>
<proteinExistence type="predicted"/>
<keyword evidence="3" id="KW-1185">Reference proteome</keyword>
<dbReference type="InterPro" id="IPR050902">
    <property type="entry name" value="ABC_Transporter_SBP"/>
</dbReference>
<dbReference type="PANTHER" id="PTHR30535">
    <property type="entry name" value="VITAMIN B12-BINDING PROTEIN"/>
    <property type="match status" value="1"/>
</dbReference>
<dbReference type="GO" id="GO:0071281">
    <property type="term" value="P:cellular response to iron ion"/>
    <property type="evidence" value="ECO:0007669"/>
    <property type="project" value="TreeGrafter"/>
</dbReference>
<organism evidence="2 3">
    <name type="scientific">Prevotella amnii DNF00058</name>
    <dbReference type="NCBI Taxonomy" id="1401066"/>
    <lineage>
        <taxon>Bacteria</taxon>
        <taxon>Pseudomonadati</taxon>
        <taxon>Bacteroidota</taxon>
        <taxon>Bacteroidia</taxon>
        <taxon>Bacteroidales</taxon>
        <taxon>Prevotellaceae</taxon>
        <taxon>Prevotella</taxon>
    </lineage>
</organism>
<dbReference type="Pfam" id="PF01497">
    <property type="entry name" value="Peripla_BP_2"/>
    <property type="match status" value="1"/>
</dbReference>
<dbReference type="AlphaFoldDB" id="A0A096D785"/>
<sequence>MYKYSLFFFSVLLVLTSCNIRKSVDKADINNGDTLRLEYAKNIVIVKYSDYTKVEILNPWKEKSILHTYFLSDHYLKKDLSGKADFLLVPLKRSVVFTTVHANLLEMLKCQKAIVGVTDLKYMLIPDVQKRANMKDGAIGKIVNCGESMKPNIEKIIMLKPQAVFVSPFENSGSYGMLGKTGLPLIECAEYMESSALGRAEWMKFYGMLFDKEKESDSLFNVVKNNYWRLHSLAKRSKVSRSILPDRKVGAVWYIPGGESSIGRLYKDAIGKYAYSNDKHSGSLALPIETVFSKFSKSDFWVLSYVGNLSLNTLLEECPYYKYFHPYKVAEVYGCKVDKTPYFEEVSWRPDWLLQDFIQLFHPDLKIAPLRYYRRVSVNKSM</sequence>
<evidence type="ECO:0000313" key="2">
    <source>
        <dbReference type="EMBL" id="KGF53394.1"/>
    </source>
</evidence>
<dbReference type="RefSeq" id="WP_036853771.1">
    <property type="nucleotide sequence ID" value="NZ_JRNU01000001.1"/>
</dbReference>
<feature type="domain" description="Fe/B12 periplasmic-binding" evidence="1">
    <location>
        <begin position="93"/>
        <end position="365"/>
    </location>
</feature>
<dbReference type="Proteomes" id="UP000029614">
    <property type="component" value="Unassembled WGS sequence"/>
</dbReference>
<evidence type="ECO:0000259" key="1">
    <source>
        <dbReference type="PROSITE" id="PS50983"/>
    </source>
</evidence>
<dbReference type="PANTHER" id="PTHR30535:SF34">
    <property type="entry name" value="MOLYBDATE-BINDING PROTEIN MOLA"/>
    <property type="match status" value="1"/>
</dbReference>
<dbReference type="SUPFAM" id="SSF53807">
    <property type="entry name" value="Helical backbone' metal receptor"/>
    <property type="match status" value="1"/>
</dbReference>
<dbReference type="PROSITE" id="PS50983">
    <property type="entry name" value="FE_B12_PBP"/>
    <property type="match status" value="1"/>
</dbReference>
<comment type="caution">
    <text evidence="2">The sequence shown here is derived from an EMBL/GenBank/DDBJ whole genome shotgun (WGS) entry which is preliminary data.</text>
</comment>
<accession>A0A096D785</accession>
<dbReference type="InterPro" id="IPR002491">
    <property type="entry name" value="ABC_transptr_periplasmic_BD"/>
</dbReference>
<protein>
    <submittedName>
        <fullName evidence="2">ABC transporter substrate-binding protein</fullName>
    </submittedName>
</protein>
<dbReference type="PROSITE" id="PS51257">
    <property type="entry name" value="PROKAR_LIPOPROTEIN"/>
    <property type="match status" value="1"/>
</dbReference>
<reference evidence="2 3" key="1">
    <citation type="submission" date="2014-07" db="EMBL/GenBank/DDBJ databases">
        <authorList>
            <person name="McCorrison J."/>
            <person name="Sanka R."/>
            <person name="Torralba M."/>
            <person name="Gillis M."/>
            <person name="Haft D.H."/>
            <person name="Methe B."/>
            <person name="Sutton G."/>
            <person name="Nelson K.E."/>
        </authorList>
    </citation>
    <scope>NUCLEOTIDE SEQUENCE [LARGE SCALE GENOMIC DNA]</scope>
    <source>
        <strain evidence="2 3">DNF00058</strain>
    </source>
</reference>
<dbReference type="Gene3D" id="3.40.50.1980">
    <property type="entry name" value="Nitrogenase molybdenum iron protein domain"/>
    <property type="match status" value="1"/>
</dbReference>
<dbReference type="OrthoDB" id="9812528at2"/>
<gene>
    <name evidence="2" type="ORF">HMPREF9302_00440</name>
</gene>